<keyword evidence="2" id="KW-1185">Reference proteome</keyword>
<gene>
    <name evidence="1" type="ORF">K1Y72_21005</name>
</gene>
<evidence type="ECO:0000313" key="2">
    <source>
        <dbReference type="Proteomes" id="UP000774570"/>
    </source>
</evidence>
<evidence type="ECO:0000313" key="1">
    <source>
        <dbReference type="EMBL" id="MBW8484875.1"/>
    </source>
</evidence>
<name>A0ABS7FY24_9ACTN</name>
<sequence length="266" mass="26953">MTARPRRKGVWYLLAALTALAVAASFGLRLAGESLRREETAAVPWDRPVSRVRLDVGGAEVSLGQGAAGRVLLRRHLGWTAAKPRVRASWAGTVLTVTAACGDAVWSVLPEGCGIDLDLTVPPGTPVSVEATSAEITARGLDGPLDVRTRSGNLYVGGGRGDISFRAGSGELRAEASAAAHVDAETGSGGVAVGFAAAPARVRARTGAGEVDLAFPPGTRYRLAVESGTGDRSVDPALGDPAAAGTVDARTGAGSVTLAYSGRSGT</sequence>
<organism evidence="1 2">
    <name type="scientific">Actinomadura parmotrematis</name>
    <dbReference type="NCBI Taxonomy" id="2864039"/>
    <lineage>
        <taxon>Bacteria</taxon>
        <taxon>Bacillati</taxon>
        <taxon>Actinomycetota</taxon>
        <taxon>Actinomycetes</taxon>
        <taxon>Streptosporangiales</taxon>
        <taxon>Thermomonosporaceae</taxon>
        <taxon>Actinomadura</taxon>
    </lineage>
</organism>
<protein>
    <recommendedName>
        <fullName evidence="3">DUF4097 domain-containing protein</fullName>
    </recommendedName>
</protein>
<accession>A0ABS7FY24</accession>
<evidence type="ECO:0008006" key="3">
    <source>
        <dbReference type="Google" id="ProtNLM"/>
    </source>
</evidence>
<dbReference type="EMBL" id="JAIBOA010000013">
    <property type="protein sequence ID" value="MBW8484875.1"/>
    <property type="molecule type" value="Genomic_DNA"/>
</dbReference>
<reference evidence="1 2" key="1">
    <citation type="submission" date="2021-07" db="EMBL/GenBank/DDBJ databases">
        <title>Actinomadura sp. PM05-2 isolated from lichen.</title>
        <authorList>
            <person name="Somphong A."/>
            <person name="Phongsopitanun W."/>
            <person name="Tanasupawat S."/>
            <person name="Peongsungnone V."/>
        </authorList>
    </citation>
    <scope>NUCLEOTIDE SEQUENCE [LARGE SCALE GENOMIC DNA]</scope>
    <source>
        <strain evidence="1 2">PM05-2</strain>
    </source>
</reference>
<proteinExistence type="predicted"/>
<comment type="caution">
    <text evidence="1">The sequence shown here is derived from an EMBL/GenBank/DDBJ whole genome shotgun (WGS) entry which is preliminary data.</text>
</comment>
<dbReference type="Proteomes" id="UP000774570">
    <property type="component" value="Unassembled WGS sequence"/>
</dbReference>
<dbReference type="RefSeq" id="WP_220168104.1">
    <property type="nucleotide sequence ID" value="NZ_JAIBOA010000013.1"/>
</dbReference>